<dbReference type="AlphaFoldDB" id="A0A840LDT9"/>
<keyword evidence="5" id="KW-1185">Reference proteome</keyword>
<dbReference type="InterPro" id="IPR037914">
    <property type="entry name" value="SpoVT-AbrB_sf"/>
</dbReference>
<evidence type="ECO:0000259" key="3">
    <source>
        <dbReference type="PROSITE" id="PS51740"/>
    </source>
</evidence>
<comment type="caution">
    <text evidence="4">The sequence shown here is derived from an EMBL/GenBank/DDBJ whole genome shotgun (WGS) entry which is preliminary data.</text>
</comment>
<dbReference type="Proteomes" id="UP000562027">
    <property type="component" value="Unassembled WGS sequence"/>
</dbReference>
<dbReference type="EMBL" id="JACHLP010000007">
    <property type="protein sequence ID" value="MBB4845125.1"/>
    <property type="molecule type" value="Genomic_DNA"/>
</dbReference>
<protein>
    <submittedName>
        <fullName evidence="4">Antitoxin VapB</fullName>
    </submittedName>
</protein>
<dbReference type="Gene3D" id="2.10.260.10">
    <property type="match status" value="1"/>
</dbReference>
<accession>A0A840LDT9</accession>
<sequence>MHATAKLFTTGNSQAVRLPKAFRMDATEVWVTRNEATGEITLQPKPGADELQAFFSLLEAAPRHSPEFIPPRDDAPADDPFADWTAEAAK</sequence>
<feature type="compositionally biased region" description="Basic and acidic residues" evidence="2">
    <location>
        <begin position="65"/>
        <end position="75"/>
    </location>
</feature>
<feature type="domain" description="SpoVT-AbrB" evidence="3">
    <location>
        <begin position="5"/>
        <end position="45"/>
    </location>
</feature>
<feature type="region of interest" description="Disordered" evidence="2">
    <location>
        <begin position="65"/>
        <end position="90"/>
    </location>
</feature>
<evidence type="ECO:0000256" key="1">
    <source>
        <dbReference type="PROSITE-ProRule" id="PRU01076"/>
    </source>
</evidence>
<dbReference type="PROSITE" id="PS51740">
    <property type="entry name" value="SPOVT_ABRB"/>
    <property type="match status" value="1"/>
</dbReference>
<proteinExistence type="predicted"/>
<dbReference type="SUPFAM" id="SSF89447">
    <property type="entry name" value="AbrB/MazE/MraZ-like"/>
    <property type="match status" value="1"/>
</dbReference>
<dbReference type="InterPro" id="IPR007159">
    <property type="entry name" value="SpoVT-AbrB_dom"/>
</dbReference>
<evidence type="ECO:0000256" key="2">
    <source>
        <dbReference type="SAM" id="MobiDB-lite"/>
    </source>
</evidence>
<dbReference type="RefSeq" id="WP_055397084.1">
    <property type="nucleotide sequence ID" value="NZ_JACHLP010000007.1"/>
</dbReference>
<keyword evidence="1" id="KW-0238">DNA-binding</keyword>
<reference evidence="4 5" key="1">
    <citation type="submission" date="2020-08" db="EMBL/GenBank/DDBJ databases">
        <title>Functional genomics of gut bacteria from endangered species of beetles.</title>
        <authorList>
            <person name="Carlos-Shanley C."/>
        </authorList>
    </citation>
    <scope>NUCLEOTIDE SEQUENCE [LARGE SCALE GENOMIC DNA]</scope>
    <source>
        <strain evidence="4 5">S00239</strain>
    </source>
</reference>
<evidence type="ECO:0000313" key="5">
    <source>
        <dbReference type="Proteomes" id="UP000562027"/>
    </source>
</evidence>
<evidence type="ECO:0000313" key="4">
    <source>
        <dbReference type="EMBL" id="MBB4845125.1"/>
    </source>
</evidence>
<name>A0A840LDT9_9BURK</name>
<gene>
    <name evidence="4" type="ORF">HNP55_003671</name>
</gene>
<dbReference type="GO" id="GO:0003677">
    <property type="term" value="F:DNA binding"/>
    <property type="evidence" value="ECO:0007669"/>
    <property type="project" value="UniProtKB-UniRule"/>
</dbReference>
<organism evidence="4 5">
    <name type="scientific">Roseateles oligotrophus</name>
    <dbReference type="NCBI Taxonomy" id="1769250"/>
    <lineage>
        <taxon>Bacteria</taxon>
        <taxon>Pseudomonadati</taxon>
        <taxon>Pseudomonadota</taxon>
        <taxon>Betaproteobacteria</taxon>
        <taxon>Burkholderiales</taxon>
        <taxon>Sphaerotilaceae</taxon>
        <taxon>Roseateles</taxon>
    </lineage>
</organism>